<reference evidence="2" key="1">
    <citation type="submission" date="2023-03" db="EMBL/GenBank/DDBJ databases">
        <title>Massive genome expansion in bonnet fungi (Mycena s.s.) driven by repeated elements and novel gene families across ecological guilds.</title>
        <authorList>
            <consortium name="Lawrence Berkeley National Laboratory"/>
            <person name="Harder C.B."/>
            <person name="Miyauchi S."/>
            <person name="Viragh M."/>
            <person name="Kuo A."/>
            <person name="Thoen E."/>
            <person name="Andreopoulos B."/>
            <person name="Lu D."/>
            <person name="Skrede I."/>
            <person name="Drula E."/>
            <person name="Henrissat B."/>
            <person name="Morin E."/>
            <person name="Kohler A."/>
            <person name="Barry K."/>
            <person name="LaButti K."/>
            <person name="Morin E."/>
            <person name="Salamov A."/>
            <person name="Lipzen A."/>
            <person name="Mereny Z."/>
            <person name="Hegedus B."/>
            <person name="Baldrian P."/>
            <person name="Stursova M."/>
            <person name="Weitz H."/>
            <person name="Taylor A."/>
            <person name="Grigoriev I.V."/>
            <person name="Nagy L.G."/>
            <person name="Martin F."/>
            <person name="Kauserud H."/>
        </authorList>
    </citation>
    <scope>NUCLEOTIDE SEQUENCE</scope>
    <source>
        <strain evidence="2">CBHHK173m</strain>
    </source>
</reference>
<dbReference type="EMBL" id="JARJCN010000088">
    <property type="protein sequence ID" value="KAJ7075858.1"/>
    <property type="molecule type" value="Genomic_DNA"/>
</dbReference>
<name>A0AAD6XHW2_9AGAR</name>
<accession>A0AAD6XHW2</accession>
<organism evidence="2 3">
    <name type="scientific">Mycena belliarum</name>
    <dbReference type="NCBI Taxonomy" id="1033014"/>
    <lineage>
        <taxon>Eukaryota</taxon>
        <taxon>Fungi</taxon>
        <taxon>Dikarya</taxon>
        <taxon>Basidiomycota</taxon>
        <taxon>Agaricomycotina</taxon>
        <taxon>Agaricomycetes</taxon>
        <taxon>Agaricomycetidae</taxon>
        <taxon>Agaricales</taxon>
        <taxon>Marasmiineae</taxon>
        <taxon>Mycenaceae</taxon>
        <taxon>Mycena</taxon>
    </lineage>
</organism>
<gene>
    <name evidence="2" type="ORF">B0H15DRAFT_865524</name>
</gene>
<proteinExistence type="predicted"/>
<evidence type="ECO:0000313" key="2">
    <source>
        <dbReference type="EMBL" id="KAJ7075858.1"/>
    </source>
</evidence>
<dbReference type="AlphaFoldDB" id="A0AAD6XHW2"/>
<feature type="region of interest" description="Disordered" evidence="1">
    <location>
        <begin position="327"/>
        <end position="409"/>
    </location>
</feature>
<evidence type="ECO:0000313" key="3">
    <source>
        <dbReference type="Proteomes" id="UP001222325"/>
    </source>
</evidence>
<evidence type="ECO:0000256" key="1">
    <source>
        <dbReference type="SAM" id="MobiDB-lite"/>
    </source>
</evidence>
<protein>
    <submittedName>
        <fullName evidence="2">Uncharacterized protein</fullName>
    </submittedName>
</protein>
<feature type="compositionally biased region" description="Polar residues" evidence="1">
    <location>
        <begin position="275"/>
        <end position="284"/>
    </location>
</feature>
<keyword evidence="3" id="KW-1185">Reference proteome</keyword>
<dbReference type="Proteomes" id="UP001222325">
    <property type="component" value="Unassembled WGS sequence"/>
</dbReference>
<feature type="compositionally biased region" description="Basic and acidic residues" evidence="1">
    <location>
        <begin position="170"/>
        <end position="184"/>
    </location>
</feature>
<feature type="region of interest" description="Disordered" evidence="1">
    <location>
        <begin position="110"/>
        <end position="303"/>
    </location>
</feature>
<feature type="compositionally biased region" description="Polar residues" evidence="1">
    <location>
        <begin position="352"/>
        <end position="374"/>
    </location>
</feature>
<comment type="caution">
    <text evidence="2">The sequence shown here is derived from an EMBL/GenBank/DDBJ whole genome shotgun (WGS) entry which is preliminary data.</text>
</comment>
<sequence>MAKTRTAASGSVAPPSPRLTLRLAPVHLDELALIWPANPRIPSVESRRTWALARNILPGTVHHWFSHRRRAADKLCLKIPADTYELAVGTPPIIPVAVTDEPAEIDVSATARKPQNSLKRKLNAHVEPASDDILESERRSRTKKKKADAGASGHNAILQLSTPAPRKATTKNELKIDHVLEEAVPKNSSVKRKRNSDNADAAEPAPPTLQHKQKKKKTSLDLAPLSETTTTTRPEKKKKKFDATSGSEPGAPPSKSTKRKATIGSHAEYVPPSSSPTLVASSPPRSDAYDGPTTSPSFKPTKKSAYIHHPAVLDVPKLSRSVTSTKTNAAALNKTNTSKKSKPSLKKPTLTNSNTSPIPDASTPPQKVNTSKNKLSAPSKRKAKTKATPAPAPTLPEPEPKPESEPEPVCNQGDEAITTGFTCALCAAPTTGEIPLPYLNPLSLLRLPLQRTSMLTTTATSHAPISTTSSVSPRRRWTCQRMASRFSTRLRSQR</sequence>